<evidence type="ECO:0000256" key="6">
    <source>
        <dbReference type="ARBA" id="ARBA00022519"/>
    </source>
</evidence>
<keyword evidence="11" id="KW-1133">Transmembrane helix</keyword>
<comment type="caution">
    <text evidence="12">The sequence shown here is derived from an EMBL/GenBank/DDBJ whole genome shotgun (WGS) entry which is preliminary data.</text>
</comment>
<keyword evidence="9 11" id="KW-0472">Membrane</keyword>
<keyword evidence="8" id="KW-0653">Protein transport</keyword>
<evidence type="ECO:0000313" key="12">
    <source>
        <dbReference type="EMBL" id="NJC33289.1"/>
    </source>
</evidence>
<dbReference type="EMBL" id="JAATJE010000001">
    <property type="protein sequence ID" value="NJC33289.1"/>
    <property type="molecule type" value="Genomic_DNA"/>
</dbReference>
<evidence type="ECO:0000256" key="5">
    <source>
        <dbReference type="ARBA" id="ARBA00022475"/>
    </source>
</evidence>
<keyword evidence="4" id="KW-0813">Transport</keyword>
<keyword evidence="6" id="KW-0997">Cell inner membrane</keyword>
<comment type="similarity">
    <text evidence="2">Belongs to the GSP N family.</text>
</comment>
<evidence type="ECO:0000256" key="3">
    <source>
        <dbReference type="ARBA" id="ARBA00021563"/>
    </source>
</evidence>
<feature type="transmembrane region" description="Helical" evidence="11">
    <location>
        <begin position="12"/>
        <end position="34"/>
    </location>
</feature>
<evidence type="ECO:0000256" key="11">
    <source>
        <dbReference type="SAM" id="Phobius"/>
    </source>
</evidence>
<comment type="subcellular location">
    <subcellularLocation>
        <location evidence="1">Cell inner membrane</location>
    </subcellularLocation>
</comment>
<dbReference type="Pfam" id="PF01203">
    <property type="entry name" value="T2SSN"/>
    <property type="match status" value="1"/>
</dbReference>
<evidence type="ECO:0000313" key="13">
    <source>
        <dbReference type="Proteomes" id="UP000734218"/>
    </source>
</evidence>
<evidence type="ECO:0000256" key="10">
    <source>
        <dbReference type="ARBA" id="ARBA00030772"/>
    </source>
</evidence>
<keyword evidence="5" id="KW-1003">Cell membrane</keyword>
<dbReference type="Proteomes" id="UP000734218">
    <property type="component" value="Unassembled WGS sequence"/>
</dbReference>
<keyword evidence="13" id="KW-1185">Reference proteome</keyword>
<name>A0ABX0XJ77_9SPHN</name>
<evidence type="ECO:0000256" key="7">
    <source>
        <dbReference type="ARBA" id="ARBA00022692"/>
    </source>
</evidence>
<organism evidence="12 13">
    <name type="scientific">Sphingomonas jejuensis</name>
    <dbReference type="NCBI Taxonomy" id="904715"/>
    <lineage>
        <taxon>Bacteria</taxon>
        <taxon>Pseudomonadati</taxon>
        <taxon>Pseudomonadota</taxon>
        <taxon>Alphaproteobacteria</taxon>
        <taxon>Sphingomonadales</taxon>
        <taxon>Sphingomonadaceae</taxon>
        <taxon>Sphingomonas</taxon>
    </lineage>
</organism>
<gene>
    <name evidence="12" type="ORF">GGR88_000763</name>
</gene>
<evidence type="ECO:0000256" key="9">
    <source>
        <dbReference type="ARBA" id="ARBA00023136"/>
    </source>
</evidence>
<dbReference type="InterPro" id="IPR022792">
    <property type="entry name" value="T2SS_protein-GspN"/>
</dbReference>
<accession>A0ABX0XJ77</accession>
<evidence type="ECO:0000256" key="1">
    <source>
        <dbReference type="ARBA" id="ARBA00004533"/>
    </source>
</evidence>
<reference evidence="12 13" key="1">
    <citation type="submission" date="2020-03" db="EMBL/GenBank/DDBJ databases">
        <title>Genomic Encyclopedia of Type Strains, Phase IV (KMG-IV): sequencing the most valuable type-strain genomes for metagenomic binning, comparative biology and taxonomic classification.</title>
        <authorList>
            <person name="Goeker M."/>
        </authorList>
    </citation>
    <scope>NUCLEOTIDE SEQUENCE [LARGE SCALE GENOMIC DNA]</scope>
    <source>
        <strain evidence="12 13">DSM 27651</strain>
    </source>
</reference>
<sequence>MRIRLPVGRSVLFGIAFVVALVLFLPMRLGLGMFGVADEGLTARGADGTIWTGRLSEAQLGGISVGDVEAGLSPFQLLVGRARVNVSREAGGTDMLHGAVGVTRNSTGIDDLTATLPVGTRFAPLPISALGFTDFTVRFVGDACRNAEGAVRAVMSGEVAGINLAQGFTGAARCDGAALLLPLASQSGQERLDVRIDVGGAWRASVVVASTDPAVVAQLTAAGFAPGEGGYRLEIGGR</sequence>
<proteinExistence type="inferred from homology"/>
<evidence type="ECO:0000256" key="4">
    <source>
        <dbReference type="ARBA" id="ARBA00022448"/>
    </source>
</evidence>
<evidence type="ECO:0000256" key="8">
    <source>
        <dbReference type="ARBA" id="ARBA00022927"/>
    </source>
</evidence>
<keyword evidence="7 11" id="KW-0812">Transmembrane</keyword>
<protein>
    <recommendedName>
        <fullName evidence="3">Type II secretion system protein N</fullName>
    </recommendedName>
    <alternativeName>
        <fullName evidence="10">General secretion pathway protein N</fullName>
    </alternativeName>
</protein>
<dbReference type="RefSeq" id="WP_167953158.1">
    <property type="nucleotide sequence ID" value="NZ_JAATJE010000001.1"/>
</dbReference>
<evidence type="ECO:0000256" key="2">
    <source>
        <dbReference type="ARBA" id="ARBA00007208"/>
    </source>
</evidence>